<dbReference type="AlphaFoldDB" id="A0ABD3V192"/>
<evidence type="ECO:0000313" key="2">
    <source>
        <dbReference type="Proteomes" id="UP001634394"/>
    </source>
</evidence>
<protein>
    <recommendedName>
        <fullName evidence="3">HTH psq-type domain-containing protein</fullName>
    </recommendedName>
</protein>
<evidence type="ECO:0000313" key="1">
    <source>
        <dbReference type="EMBL" id="KAL3854317.1"/>
    </source>
</evidence>
<comment type="caution">
    <text evidence="1">The sequence shown here is derived from an EMBL/GenBank/DDBJ whole genome shotgun (WGS) entry which is preliminary data.</text>
</comment>
<gene>
    <name evidence="1" type="ORF">ACJMK2_013591</name>
</gene>
<keyword evidence="2" id="KW-1185">Reference proteome</keyword>
<dbReference type="Proteomes" id="UP001634394">
    <property type="component" value="Unassembled WGS sequence"/>
</dbReference>
<feature type="non-terminal residue" evidence="1">
    <location>
        <position position="1"/>
    </location>
</feature>
<accession>A0ABD3V192</accession>
<dbReference type="EMBL" id="JBJQND010000014">
    <property type="protein sequence ID" value="KAL3854317.1"/>
    <property type="molecule type" value="Genomic_DNA"/>
</dbReference>
<evidence type="ECO:0008006" key="3">
    <source>
        <dbReference type="Google" id="ProtNLM"/>
    </source>
</evidence>
<proteinExistence type="predicted"/>
<sequence length="72" mass="8312">RMPKKTTSDVDVSVIKSLKGKMSPVDVATKYHIGYNRIYQIWKSPGSVNDKVDDKADDDDDLAEFEKKYFKR</sequence>
<name>A0ABD3V192_SINWO</name>
<organism evidence="1 2">
    <name type="scientific">Sinanodonta woodiana</name>
    <name type="common">Chinese pond mussel</name>
    <name type="synonym">Anodonta woodiana</name>
    <dbReference type="NCBI Taxonomy" id="1069815"/>
    <lineage>
        <taxon>Eukaryota</taxon>
        <taxon>Metazoa</taxon>
        <taxon>Spiralia</taxon>
        <taxon>Lophotrochozoa</taxon>
        <taxon>Mollusca</taxon>
        <taxon>Bivalvia</taxon>
        <taxon>Autobranchia</taxon>
        <taxon>Heteroconchia</taxon>
        <taxon>Palaeoheterodonta</taxon>
        <taxon>Unionida</taxon>
        <taxon>Unionoidea</taxon>
        <taxon>Unionidae</taxon>
        <taxon>Unioninae</taxon>
        <taxon>Sinanodonta</taxon>
    </lineage>
</organism>
<reference evidence="1 2" key="1">
    <citation type="submission" date="2024-11" db="EMBL/GenBank/DDBJ databases">
        <title>Chromosome-level genome assembly of the freshwater bivalve Anodonta woodiana.</title>
        <authorList>
            <person name="Chen X."/>
        </authorList>
    </citation>
    <scope>NUCLEOTIDE SEQUENCE [LARGE SCALE GENOMIC DNA]</scope>
    <source>
        <strain evidence="1">MN2024</strain>
        <tissue evidence="1">Gills</tissue>
    </source>
</reference>